<evidence type="ECO:0000259" key="10">
    <source>
        <dbReference type="Pfam" id="PF18195"/>
    </source>
</evidence>
<keyword evidence="4 5" id="KW-0648">Protein biosynthesis</keyword>
<keyword evidence="3 5" id="KW-0067">ATP-binding</keyword>
<keyword evidence="1 5" id="KW-0436">Ligase</keyword>
<dbReference type="GO" id="GO:0006450">
    <property type="term" value="P:regulation of translational fidelity"/>
    <property type="evidence" value="ECO:0007669"/>
    <property type="project" value="InterPro"/>
</dbReference>
<dbReference type="NCBIfam" id="TIGR00519">
    <property type="entry name" value="asnASE_I"/>
    <property type="match status" value="1"/>
</dbReference>
<dbReference type="PANTHER" id="PTHR11707">
    <property type="entry name" value="L-ASPARAGINASE"/>
    <property type="match status" value="1"/>
</dbReference>
<protein>
    <recommendedName>
        <fullName evidence="5 7">Glutamyl-tRNA(Gln) amidotransferase subunit D</fullName>
        <shortName evidence="5">Glu-ADT subunit D</shortName>
        <ecNumber evidence="5 7">6.3.5.-</ecNumber>
    </recommendedName>
</protein>
<dbReference type="InterPro" id="IPR006033">
    <property type="entry name" value="AsnA_fam"/>
</dbReference>
<feature type="domain" description="GatD N-terminal" evidence="10">
    <location>
        <begin position="13"/>
        <end position="62"/>
    </location>
</feature>
<feature type="active site" evidence="5">
    <location>
        <position position="171"/>
    </location>
</feature>
<dbReference type="PROSITE" id="PS00917">
    <property type="entry name" value="ASN_GLN_ASE_2"/>
    <property type="match status" value="1"/>
</dbReference>
<comment type="subunit">
    <text evidence="5 7">Heterodimer of GatD and GatE.</text>
</comment>
<accession>A0A2D6M1S3</accession>
<dbReference type="Gene3D" id="2.30.30.520">
    <property type="match status" value="1"/>
</dbReference>
<feature type="active site" evidence="5">
    <location>
        <position position="94"/>
    </location>
</feature>
<dbReference type="GO" id="GO:0006520">
    <property type="term" value="P:amino acid metabolic process"/>
    <property type="evidence" value="ECO:0007669"/>
    <property type="project" value="InterPro"/>
</dbReference>
<keyword evidence="11" id="KW-0808">Transferase</keyword>
<dbReference type="HAMAP" id="MF_00586">
    <property type="entry name" value="GatD"/>
    <property type="match status" value="1"/>
</dbReference>
<evidence type="ECO:0000256" key="4">
    <source>
        <dbReference type="ARBA" id="ARBA00022917"/>
    </source>
</evidence>
<feature type="active site" evidence="5">
    <location>
        <position position="249"/>
    </location>
</feature>
<dbReference type="NCBIfam" id="NF003217">
    <property type="entry name" value="PRK04183.1"/>
    <property type="match status" value="1"/>
</dbReference>
<dbReference type="PIRSF" id="PIRSF500175">
    <property type="entry name" value="Glu_ADT_D"/>
    <property type="match status" value="1"/>
</dbReference>
<evidence type="ECO:0000256" key="1">
    <source>
        <dbReference type="ARBA" id="ARBA00022598"/>
    </source>
</evidence>
<evidence type="ECO:0000259" key="9">
    <source>
        <dbReference type="Pfam" id="PF17763"/>
    </source>
</evidence>
<dbReference type="InterPro" id="IPR040919">
    <property type="entry name" value="Asparaginase_C"/>
</dbReference>
<dbReference type="Pfam" id="PF17763">
    <property type="entry name" value="Asparaginase_C"/>
    <property type="match status" value="1"/>
</dbReference>
<dbReference type="InterPro" id="IPR040918">
    <property type="entry name" value="GatD_N"/>
</dbReference>
<name>A0A2D6M1S3_9ARCH</name>
<dbReference type="Gene3D" id="3.40.50.40">
    <property type="match status" value="1"/>
</dbReference>
<dbReference type="Pfam" id="PF18195">
    <property type="entry name" value="GatD_N"/>
    <property type="match status" value="1"/>
</dbReference>
<dbReference type="SUPFAM" id="SSF53774">
    <property type="entry name" value="Glutaminase/Asparaginase"/>
    <property type="match status" value="1"/>
</dbReference>
<dbReference type="GO" id="GO:0004067">
    <property type="term" value="F:asparaginase activity"/>
    <property type="evidence" value="ECO:0007669"/>
    <property type="project" value="UniProtKB-UniRule"/>
</dbReference>
<organism evidence="11 12">
    <name type="scientific">Candidatus Iainarchaeum sp</name>
    <dbReference type="NCBI Taxonomy" id="3101447"/>
    <lineage>
        <taxon>Archaea</taxon>
        <taxon>Candidatus Iainarchaeota</taxon>
        <taxon>Candidatus Iainarchaeia</taxon>
        <taxon>Candidatus Iainarchaeales</taxon>
        <taxon>Candidatus Iainarchaeaceae</taxon>
        <taxon>Candidatus Iainarchaeum</taxon>
    </lineage>
</organism>
<sequence length="444" mass="48935">MDLKSFLKKNKLKKGDIVEVIKGKASIKGTIVPSKDPKLISLKLNSGYNTGIIIDTSINVKKIGVGKEVGKAKTIKFKKNPSFPTVSVLQIGGTIASRVDYRTGAVYTSYTPEDLITSVPELVEIANIESRLVSNMFSEDMRFAHYTTIAKEIEKEVKKGVKGIILPHGTDTMTYTSAALAFILKDLPIPVILVGAQRSTDRGSTDAIMNLICAVEFIAKTDFAGVGICMHETTQDDNCVILPACKTRKLHTSKRNAFKPVNDTAIARINFNSRKIEFIKKDYQKRNKSGKLRVMDKLDEKVALLKVHPNLMAKQIEFFKKNKYNGLVLEGTGLGQAPVGTPNPLCKENKNVMKAIEDLIKSGCTIIMTSQCIFGRIQMHVYSNAVDLVNAGVIPGQDMLPETAFIKLAWLLGNYKKSEVKDLVVKNLRGEISECTPINEPELG</sequence>
<dbReference type="GO" id="GO:0005524">
    <property type="term" value="F:ATP binding"/>
    <property type="evidence" value="ECO:0007669"/>
    <property type="project" value="UniProtKB-KW"/>
</dbReference>
<dbReference type="Pfam" id="PF00710">
    <property type="entry name" value="Asparaginase"/>
    <property type="match status" value="1"/>
</dbReference>
<dbReference type="EMBL" id="NZBU01000012">
    <property type="protein sequence ID" value="MAG22357.1"/>
    <property type="molecule type" value="Genomic_DNA"/>
</dbReference>
<dbReference type="InterPro" id="IPR037152">
    <property type="entry name" value="L-asparaginase_N_sf"/>
</dbReference>
<dbReference type="InterPro" id="IPR027475">
    <property type="entry name" value="Asparaginase/glutaminase_AS2"/>
</dbReference>
<dbReference type="GO" id="GO:0050567">
    <property type="term" value="F:glutaminyl-tRNA synthase (glutamine-hydrolyzing) activity"/>
    <property type="evidence" value="ECO:0007669"/>
    <property type="project" value="UniProtKB-UniRule"/>
</dbReference>
<dbReference type="Gene3D" id="3.40.50.1170">
    <property type="entry name" value="L-asparaginase, N-terminal domain"/>
    <property type="match status" value="1"/>
</dbReference>
<evidence type="ECO:0000313" key="12">
    <source>
        <dbReference type="Proteomes" id="UP000226592"/>
    </source>
</evidence>
<dbReference type="GO" id="GO:0006412">
    <property type="term" value="P:translation"/>
    <property type="evidence" value="ECO:0007669"/>
    <property type="project" value="UniProtKB-UniRule"/>
</dbReference>
<comment type="similarity">
    <text evidence="5 7">Belongs to the asparaginase 1 family. GatD subfamily.</text>
</comment>
<evidence type="ECO:0000259" key="8">
    <source>
        <dbReference type="Pfam" id="PF00710"/>
    </source>
</evidence>
<dbReference type="InterPro" id="IPR037222">
    <property type="entry name" value="GatD_N_sf"/>
</dbReference>
<evidence type="ECO:0000313" key="11">
    <source>
        <dbReference type="EMBL" id="MAG22357.1"/>
    </source>
</evidence>
<evidence type="ECO:0000256" key="6">
    <source>
        <dbReference type="PROSITE-ProRule" id="PRU10100"/>
    </source>
</evidence>
<gene>
    <name evidence="5" type="primary">gatD</name>
    <name evidence="11" type="ORF">CL943_03590</name>
</gene>
<dbReference type="InterPro" id="IPR011878">
    <property type="entry name" value="GatD"/>
</dbReference>
<comment type="function">
    <text evidence="5 7">Allows the formation of correctly charged Gln-tRNA(Gln) through the transamidation of misacylated Glu-tRNA(Gln) in organisms which lack glutaminyl-tRNA synthetase. The reaction takes place in the presence of glutamine and ATP through an activated gamma-phospho-Glu-tRNA(Gln). The GatDE system is specific for glutamate and does not act on aspartate.</text>
</comment>
<feature type="domain" description="Asparaginase/glutaminase C-terminal" evidence="9">
    <location>
        <begin position="301"/>
        <end position="418"/>
    </location>
</feature>
<feature type="domain" description="L-asparaginase N-terminal" evidence="8">
    <location>
        <begin position="86"/>
        <end position="280"/>
    </location>
</feature>
<evidence type="ECO:0000256" key="5">
    <source>
        <dbReference type="HAMAP-Rule" id="MF_00586"/>
    </source>
</evidence>
<evidence type="ECO:0000256" key="2">
    <source>
        <dbReference type="ARBA" id="ARBA00022741"/>
    </source>
</evidence>
<dbReference type="PRINTS" id="PR00139">
    <property type="entry name" value="ASNGLNASE"/>
</dbReference>
<dbReference type="SUPFAM" id="SSF141300">
    <property type="entry name" value="GatD N-terminal domain-like"/>
    <property type="match status" value="1"/>
</dbReference>
<comment type="caution">
    <text evidence="11">The sequence shown here is derived from an EMBL/GenBank/DDBJ whole genome shotgun (WGS) entry which is preliminary data.</text>
</comment>
<evidence type="ECO:0000256" key="3">
    <source>
        <dbReference type="ARBA" id="ARBA00022840"/>
    </source>
</evidence>
<evidence type="ECO:0000256" key="7">
    <source>
        <dbReference type="RuleBase" id="RU004457"/>
    </source>
</evidence>
<dbReference type="GO" id="GO:0016740">
    <property type="term" value="F:transferase activity"/>
    <property type="evidence" value="ECO:0007669"/>
    <property type="project" value="UniProtKB-KW"/>
</dbReference>
<comment type="catalytic activity">
    <reaction evidence="5 7">
        <text>L-glutamyl-tRNA(Gln) + L-glutamine + ATP + H2O = L-glutaminyl-tRNA(Gln) + L-glutamate + ADP + phosphate + H(+)</text>
        <dbReference type="Rhea" id="RHEA:17521"/>
        <dbReference type="Rhea" id="RHEA-COMP:9681"/>
        <dbReference type="Rhea" id="RHEA-COMP:9684"/>
        <dbReference type="ChEBI" id="CHEBI:15377"/>
        <dbReference type="ChEBI" id="CHEBI:15378"/>
        <dbReference type="ChEBI" id="CHEBI:29985"/>
        <dbReference type="ChEBI" id="CHEBI:30616"/>
        <dbReference type="ChEBI" id="CHEBI:43474"/>
        <dbReference type="ChEBI" id="CHEBI:58359"/>
        <dbReference type="ChEBI" id="CHEBI:78520"/>
        <dbReference type="ChEBI" id="CHEBI:78521"/>
        <dbReference type="ChEBI" id="CHEBI:456216"/>
    </reaction>
</comment>
<dbReference type="InterPro" id="IPR027473">
    <property type="entry name" value="L-asparaginase_C"/>
</dbReference>
<dbReference type="NCBIfam" id="TIGR02153">
    <property type="entry name" value="gatD_arch"/>
    <property type="match status" value="1"/>
</dbReference>
<dbReference type="Proteomes" id="UP000226592">
    <property type="component" value="Unassembled WGS sequence"/>
</dbReference>
<feature type="active site" evidence="5 6">
    <location>
        <position position="170"/>
    </location>
</feature>
<dbReference type="AlphaFoldDB" id="A0A2D6M1S3"/>
<dbReference type="InterPro" id="IPR036152">
    <property type="entry name" value="Asp/glu_Ase-like_sf"/>
</dbReference>
<dbReference type="SMART" id="SM00870">
    <property type="entry name" value="Asparaginase"/>
    <property type="match status" value="1"/>
</dbReference>
<dbReference type="InterPro" id="IPR006034">
    <property type="entry name" value="Asparaginase/glutaminase-like"/>
</dbReference>
<dbReference type="InterPro" id="IPR027474">
    <property type="entry name" value="L-asparaginase_N"/>
</dbReference>
<proteinExistence type="inferred from homology"/>
<dbReference type="PROSITE" id="PS51732">
    <property type="entry name" value="ASN_GLN_ASE_3"/>
    <property type="match status" value="1"/>
</dbReference>
<keyword evidence="2 5" id="KW-0547">Nucleotide-binding</keyword>
<dbReference type="PANTHER" id="PTHR11707:SF28">
    <property type="entry name" value="60 KDA LYSOPHOSPHOLIPASE"/>
    <property type="match status" value="1"/>
</dbReference>
<reference evidence="12" key="1">
    <citation type="submission" date="2017-09" db="EMBL/GenBank/DDBJ databases">
        <title>The Reconstruction of 2,631 Draft Metagenome-Assembled Genomes from the Global Oceans.</title>
        <authorList>
            <person name="Tully B.J."/>
            <person name="Graham E.D."/>
            <person name="Heidelberg J.F."/>
        </authorList>
    </citation>
    <scope>NUCLEOTIDE SEQUENCE [LARGE SCALE GENOMIC DNA]</scope>
</reference>
<dbReference type="PIRSF" id="PIRSF001220">
    <property type="entry name" value="L-ASNase_gatD"/>
    <property type="match status" value="1"/>
</dbReference>
<dbReference type="EC" id="6.3.5.-" evidence="5 7"/>